<dbReference type="InterPro" id="IPR036873">
    <property type="entry name" value="Rhodanese-like_dom_sf"/>
</dbReference>
<evidence type="ECO:0000256" key="1">
    <source>
        <dbReference type="SAM" id="SignalP"/>
    </source>
</evidence>
<dbReference type="RefSeq" id="WP_155711179.1">
    <property type="nucleotide sequence ID" value="NZ_BMWU01000004.1"/>
</dbReference>
<dbReference type="PANTHER" id="PTHR43031:SF16">
    <property type="entry name" value="OXIDOREDUCTASE"/>
    <property type="match status" value="1"/>
</dbReference>
<evidence type="ECO:0000313" key="4">
    <source>
        <dbReference type="Proteomes" id="UP000431684"/>
    </source>
</evidence>
<dbReference type="PROSITE" id="PS50206">
    <property type="entry name" value="RHODANESE_3"/>
    <property type="match status" value="1"/>
</dbReference>
<feature type="signal peptide" evidence="1">
    <location>
        <begin position="1"/>
        <end position="20"/>
    </location>
</feature>
<gene>
    <name evidence="3" type="ORF">GJV26_23975</name>
</gene>
<evidence type="ECO:0000259" key="2">
    <source>
        <dbReference type="PROSITE" id="PS50206"/>
    </source>
</evidence>
<dbReference type="Proteomes" id="UP000431684">
    <property type="component" value="Unassembled WGS sequence"/>
</dbReference>
<sequence>MKTMQMLAALSLLAAMPAFAQQAPAAAEQAWKYQAKRLARADVDALLAQPDKVTVLDVRRPDELTAKGGFPVYLNIQAKEVEKNLAYIPRDRVIVTVSNHAGRAGAVADLLAARGFHVARATGAEDYAAQGGTITRWQAPAKP</sequence>
<dbReference type="SUPFAM" id="SSF52821">
    <property type="entry name" value="Rhodanese/Cell cycle control phosphatase"/>
    <property type="match status" value="1"/>
</dbReference>
<dbReference type="InterPro" id="IPR001763">
    <property type="entry name" value="Rhodanese-like_dom"/>
</dbReference>
<feature type="chain" id="PRO_5026210139" evidence="1">
    <location>
        <begin position="21"/>
        <end position="143"/>
    </location>
</feature>
<name>A0A6I3XGI5_9BURK</name>
<dbReference type="PANTHER" id="PTHR43031">
    <property type="entry name" value="FAD-DEPENDENT OXIDOREDUCTASE"/>
    <property type="match status" value="1"/>
</dbReference>
<organism evidence="3 4">
    <name type="scientific">Pseudoduganella dura</name>
    <dbReference type="NCBI Taxonomy" id="321982"/>
    <lineage>
        <taxon>Bacteria</taxon>
        <taxon>Pseudomonadati</taxon>
        <taxon>Pseudomonadota</taxon>
        <taxon>Betaproteobacteria</taxon>
        <taxon>Burkholderiales</taxon>
        <taxon>Oxalobacteraceae</taxon>
        <taxon>Telluria group</taxon>
        <taxon>Pseudoduganella</taxon>
    </lineage>
</organism>
<dbReference type="EMBL" id="WNWM01000002">
    <property type="protein sequence ID" value="MUI15489.1"/>
    <property type="molecule type" value="Genomic_DNA"/>
</dbReference>
<dbReference type="CDD" id="cd00158">
    <property type="entry name" value="RHOD"/>
    <property type="match status" value="1"/>
</dbReference>
<keyword evidence="1" id="KW-0732">Signal</keyword>
<comment type="caution">
    <text evidence="3">The sequence shown here is derived from an EMBL/GenBank/DDBJ whole genome shotgun (WGS) entry which is preliminary data.</text>
</comment>
<evidence type="ECO:0000313" key="3">
    <source>
        <dbReference type="EMBL" id="MUI15489.1"/>
    </source>
</evidence>
<protein>
    <submittedName>
        <fullName evidence="3">Rhodanese-like domain-containing protein</fullName>
    </submittedName>
</protein>
<feature type="domain" description="Rhodanese" evidence="2">
    <location>
        <begin position="49"/>
        <end position="136"/>
    </location>
</feature>
<dbReference type="InterPro" id="IPR050229">
    <property type="entry name" value="GlpE_sulfurtransferase"/>
</dbReference>
<dbReference type="Gene3D" id="3.40.250.10">
    <property type="entry name" value="Rhodanese-like domain"/>
    <property type="match status" value="1"/>
</dbReference>
<reference evidence="3 4" key="1">
    <citation type="submission" date="2019-11" db="EMBL/GenBank/DDBJ databases">
        <title>Draft Genome Sequences of Six Type Strains of the Genus Massilia.</title>
        <authorList>
            <person name="Miess H."/>
            <person name="Frediansyah A."/>
            <person name="Goeker M."/>
            <person name="Gross H."/>
        </authorList>
    </citation>
    <scope>NUCLEOTIDE SEQUENCE [LARGE SCALE GENOMIC DNA]</scope>
    <source>
        <strain evidence="3 4">DSM 17513</strain>
    </source>
</reference>
<keyword evidence="4" id="KW-1185">Reference proteome</keyword>
<dbReference type="AlphaFoldDB" id="A0A6I3XGI5"/>
<proteinExistence type="predicted"/>
<dbReference type="OrthoDB" id="30052at2"/>
<accession>A0A6I3XGI5</accession>